<dbReference type="AlphaFoldDB" id="A0A9P6STM8"/>
<evidence type="ECO:0000313" key="2">
    <source>
        <dbReference type="Proteomes" id="UP000703661"/>
    </source>
</evidence>
<proteinExistence type="predicted"/>
<comment type="caution">
    <text evidence="1">The sequence shown here is derived from an EMBL/GenBank/DDBJ whole genome shotgun (WGS) entry which is preliminary data.</text>
</comment>
<reference evidence="1" key="1">
    <citation type="journal article" date="2020" name="Fungal Divers.">
        <title>Resolving the Mortierellaceae phylogeny through synthesis of multi-gene phylogenetics and phylogenomics.</title>
        <authorList>
            <person name="Vandepol N."/>
            <person name="Liber J."/>
            <person name="Desiro A."/>
            <person name="Na H."/>
            <person name="Kennedy M."/>
            <person name="Barry K."/>
            <person name="Grigoriev I.V."/>
            <person name="Miller A.N."/>
            <person name="O'Donnell K."/>
            <person name="Stajich J.E."/>
            <person name="Bonito G."/>
        </authorList>
    </citation>
    <scope>NUCLEOTIDE SEQUENCE</scope>
    <source>
        <strain evidence="1">NRRL 2769</strain>
    </source>
</reference>
<name>A0A9P6STM8_9FUNG</name>
<accession>A0A9P6STM8</accession>
<keyword evidence="2" id="KW-1185">Reference proteome</keyword>
<gene>
    <name evidence="1" type="ORF">BGZ80_006054</name>
</gene>
<protein>
    <submittedName>
        <fullName evidence="1">Uncharacterized protein</fullName>
    </submittedName>
</protein>
<dbReference type="Proteomes" id="UP000703661">
    <property type="component" value="Unassembled WGS sequence"/>
</dbReference>
<feature type="non-terminal residue" evidence="1">
    <location>
        <position position="93"/>
    </location>
</feature>
<evidence type="ECO:0000313" key="1">
    <source>
        <dbReference type="EMBL" id="KAG0001922.1"/>
    </source>
</evidence>
<organism evidence="1 2">
    <name type="scientific">Entomortierella chlamydospora</name>
    <dbReference type="NCBI Taxonomy" id="101097"/>
    <lineage>
        <taxon>Eukaryota</taxon>
        <taxon>Fungi</taxon>
        <taxon>Fungi incertae sedis</taxon>
        <taxon>Mucoromycota</taxon>
        <taxon>Mortierellomycotina</taxon>
        <taxon>Mortierellomycetes</taxon>
        <taxon>Mortierellales</taxon>
        <taxon>Mortierellaceae</taxon>
        <taxon>Entomortierella</taxon>
    </lineage>
</organism>
<sequence length="93" mass="10856">MVTADKNRYQEYEDIDATLRSFLCQYYMHGTPLVLRKRQAPIVEASVGRIKYFGSQEETILDEPFVLEAALNYYKELDPSFVNTLFNAWNIVP</sequence>
<dbReference type="EMBL" id="JAAAID010002993">
    <property type="protein sequence ID" value="KAG0001922.1"/>
    <property type="molecule type" value="Genomic_DNA"/>
</dbReference>